<dbReference type="Pfam" id="PF00520">
    <property type="entry name" value="Ion_trans"/>
    <property type="match status" value="3"/>
</dbReference>
<feature type="transmembrane region" description="Helical" evidence="14">
    <location>
        <begin position="417"/>
        <end position="439"/>
    </location>
</feature>
<keyword evidence="12" id="KW-0325">Glycoprotein</keyword>
<dbReference type="GO" id="GO:0098703">
    <property type="term" value="P:calcium ion import across plasma membrane"/>
    <property type="evidence" value="ECO:0007669"/>
    <property type="project" value="TreeGrafter"/>
</dbReference>
<comment type="subcellular location">
    <subcellularLocation>
        <location evidence="1">Membrane</location>
        <topology evidence="1">Multi-pass membrane protein</topology>
    </subcellularLocation>
</comment>
<feature type="transmembrane region" description="Helical" evidence="14">
    <location>
        <begin position="490"/>
        <end position="513"/>
    </location>
</feature>
<dbReference type="OrthoDB" id="431720at2759"/>
<reference evidence="16 17" key="1">
    <citation type="submission" date="2016-11" db="EMBL/GenBank/DDBJ databases">
        <title>The macronuclear genome of Stentor coeruleus: a giant cell with tiny introns.</title>
        <authorList>
            <person name="Slabodnick M."/>
            <person name="Ruby J.G."/>
            <person name="Reiff S.B."/>
            <person name="Swart E.C."/>
            <person name="Gosai S."/>
            <person name="Prabakaran S."/>
            <person name="Witkowska E."/>
            <person name="Larue G.E."/>
            <person name="Fisher S."/>
            <person name="Freeman R.M."/>
            <person name="Gunawardena J."/>
            <person name="Chu W."/>
            <person name="Stover N.A."/>
            <person name="Gregory B.D."/>
            <person name="Nowacki M."/>
            <person name="Derisi J."/>
            <person name="Roy S.W."/>
            <person name="Marshall W.F."/>
            <person name="Sood P."/>
        </authorList>
    </citation>
    <scope>NUCLEOTIDE SEQUENCE [LARGE SCALE GENOMIC DNA]</scope>
    <source>
        <strain evidence="16">WM001</strain>
    </source>
</reference>
<feature type="transmembrane region" description="Helical" evidence="14">
    <location>
        <begin position="1116"/>
        <end position="1143"/>
    </location>
</feature>
<dbReference type="Proteomes" id="UP000187209">
    <property type="component" value="Unassembled WGS sequence"/>
</dbReference>
<protein>
    <recommendedName>
        <fullName evidence="15">Ion transport domain-containing protein</fullName>
    </recommendedName>
</protein>
<dbReference type="GO" id="GO:0005891">
    <property type="term" value="C:voltage-gated calcium channel complex"/>
    <property type="evidence" value="ECO:0007669"/>
    <property type="project" value="TreeGrafter"/>
</dbReference>
<feature type="transmembrane region" description="Helical" evidence="14">
    <location>
        <begin position="288"/>
        <end position="306"/>
    </location>
</feature>
<dbReference type="GO" id="GO:0005509">
    <property type="term" value="F:calcium ion binding"/>
    <property type="evidence" value="ECO:0007669"/>
    <property type="project" value="InterPro"/>
</dbReference>
<evidence type="ECO:0000256" key="6">
    <source>
        <dbReference type="ARBA" id="ARBA00022737"/>
    </source>
</evidence>
<evidence type="ECO:0000256" key="2">
    <source>
        <dbReference type="ARBA" id="ARBA00022448"/>
    </source>
</evidence>
<feature type="domain" description="Ion transport" evidence="15">
    <location>
        <begin position="914"/>
        <end position="1148"/>
    </location>
</feature>
<evidence type="ECO:0000256" key="14">
    <source>
        <dbReference type="SAM" id="Phobius"/>
    </source>
</evidence>
<feature type="transmembrane region" description="Helical" evidence="14">
    <location>
        <begin position="638"/>
        <end position="661"/>
    </location>
</feature>
<accession>A0A1R2B4Q3</accession>
<evidence type="ECO:0000256" key="10">
    <source>
        <dbReference type="ARBA" id="ARBA00023065"/>
    </source>
</evidence>
<evidence type="ECO:0000313" key="17">
    <source>
        <dbReference type="Proteomes" id="UP000187209"/>
    </source>
</evidence>
<dbReference type="EMBL" id="MPUH01000969">
    <property type="protein sequence ID" value="OMJ71655.1"/>
    <property type="molecule type" value="Genomic_DNA"/>
</dbReference>
<evidence type="ECO:0000256" key="3">
    <source>
        <dbReference type="ARBA" id="ARBA00022568"/>
    </source>
</evidence>
<feature type="transmembrane region" description="Helical" evidence="14">
    <location>
        <begin position="980"/>
        <end position="998"/>
    </location>
</feature>
<evidence type="ECO:0000256" key="5">
    <source>
        <dbReference type="ARBA" id="ARBA00022692"/>
    </source>
</evidence>
<dbReference type="PANTHER" id="PTHR45628:SF7">
    <property type="entry name" value="VOLTAGE-DEPENDENT CALCIUM CHANNEL TYPE A SUBUNIT ALPHA-1"/>
    <property type="match status" value="1"/>
</dbReference>
<evidence type="ECO:0000256" key="9">
    <source>
        <dbReference type="ARBA" id="ARBA00022989"/>
    </source>
</evidence>
<dbReference type="SMR" id="A0A1R2B4Q3"/>
<dbReference type="GO" id="GO:0008331">
    <property type="term" value="F:high voltage-gated calcium channel activity"/>
    <property type="evidence" value="ECO:0007669"/>
    <property type="project" value="TreeGrafter"/>
</dbReference>
<keyword evidence="8" id="KW-0851">Voltage-gated channel</keyword>
<keyword evidence="11 14" id="KW-0472">Membrane</keyword>
<comment type="caution">
    <text evidence="16">The sequence shown here is derived from an EMBL/GenBank/DDBJ whole genome shotgun (WGS) entry which is preliminary data.</text>
</comment>
<keyword evidence="10" id="KW-0406">Ion transport</keyword>
<dbReference type="PANTHER" id="PTHR45628">
    <property type="entry name" value="VOLTAGE-DEPENDENT CALCIUM CHANNEL TYPE A SUBUNIT ALPHA-1"/>
    <property type="match status" value="1"/>
</dbReference>
<evidence type="ECO:0000256" key="4">
    <source>
        <dbReference type="ARBA" id="ARBA00022673"/>
    </source>
</evidence>
<evidence type="ECO:0000259" key="15">
    <source>
        <dbReference type="Pfam" id="PF00520"/>
    </source>
</evidence>
<feature type="transmembrane region" description="Helical" evidence="14">
    <location>
        <begin position="715"/>
        <end position="748"/>
    </location>
</feature>
<dbReference type="PRINTS" id="PR01433">
    <property type="entry name" value="POLYCYSTIN2"/>
</dbReference>
<dbReference type="InterPro" id="IPR050599">
    <property type="entry name" value="VDCC_alpha-1_subunit"/>
</dbReference>
<keyword evidence="7" id="KW-0106">Calcium</keyword>
<proteinExistence type="predicted"/>
<feature type="transmembrane region" description="Helical" evidence="14">
    <location>
        <begin position="326"/>
        <end position="346"/>
    </location>
</feature>
<evidence type="ECO:0000256" key="12">
    <source>
        <dbReference type="ARBA" id="ARBA00023180"/>
    </source>
</evidence>
<dbReference type="InterPro" id="IPR027359">
    <property type="entry name" value="Volt_channel_dom_sf"/>
</dbReference>
<evidence type="ECO:0000313" key="16">
    <source>
        <dbReference type="EMBL" id="OMJ71655.1"/>
    </source>
</evidence>
<feature type="transmembrane region" description="Helical" evidence="14">
    <location>
        <begin position="605"/>
        <end position="626"/>
    </location>
</feature>
<feature type="domain" description="Ion transport" evidence="15">
    <location>
        <begin position="601"/>
        <end position="863"/>
    </location>
</feature>
<evidence type="ECO:0000256" key="1">
    <source>
        <dbReference type="ARBA" id="ARBA00004141"/>
    </source>
</evidence>
<keyword evidence="2" id="KW-0813">Transport</keyword>
<dbReference type="InterPro" id="IPR003915">
    <property type="entry name" value="PKD_2"/>
</dbReference>
<dbReference type="FunFam" id="1.20.120.350:FF:000009">
    <property type="entry name" value="Voltage-dependent T-type calcium channel subunit alpha"/>
    <property type="match status" value="1"/>
</dbReference>
<keyword evidence="6" id="KW-0677">Repeat</keyword>
<dbReference type="SUPFAM" id="SSF81324">
    <property type="entry name" value="Voltage-gated potassium channels"/>
    <property type="match status" value="3"/>
</dbReference>
<dbReference type="FunFam" id="1.10.287.70:FF:000117">
    <property type="entry name" value="Voltage-gated Ca2+ channel, alpha subunit"/>
    <property type="match status" value="1"/>
</dbReference>
<keyword evidence="5 14" id="KW-0812">Transmembrane</keyword>
<evidence type="ECO:0000256" key="7">
    <source>
        <dbReference type="ARBA" id="ARBA00022837"/>
    </source>
</evidence>
<name>A0A1R2B4Q3_9CILI</name>
<sequence>MQASANNSLIFETNSIVNLYKPNKKTTDLGSIEYLVPNNLERESIEGNISPIETRDRSGISKSHSNTIHEPFHRLPISQKNLKSYTENFENPVSIVTTLLSRMHNSLRLTKSVINHIKHGDKFEKTVINIYDTPLQSDSYKDVLPALLRIDIPKSQNMNYKFLYKNPYDKVDPIWEYWKYRREAIMLKYEYLSFYNTFSVLTQRYSRKESFLMLFPYTSDMVKVQKTFDYAADVVKGESSVADVDPGSDFKDFKDFYSEMMYRIWHKGIWGMYQKVTSPLRKVVQSNYFNFLMTVCVVANTIVLSLDHYGISANMDFILVSLNNAFTNVFIAEMGMKILGIGIVAYCRDIMNYFDGGVVILSIIENIYLNRTKSAFTAFRVVRIFRILRVLRIARLFRYLRSMTHILHILGKSMSKFIYLFLLLMLFLCIYSLIAMQVFGGKFSFPQGKPRSNFDGFHWSFITTFQVLSMENWQSILYDSMRSTVGYSSCLFLISWIILGNYVFLNLFLAILLDSFSEASNNESKNEGSILLSNNSKKKKNREEKMRIIENMNSESDDDEFITTIIERKPPLQSGFQGKSYFIFSENNAFRKLCIIIYTSKHFEVFILILISITSLKLAFDTYLINSSAKVQDVSAKIDMAFTSMYLGEFIIKSVSLGLVLGKKSYLHDYWNYIDFAIVVASIIDFSISSINISQIKIVRLLRTLRPLRYISHNLSMKIVVTALLESLIAIMNVAVVLVIIWLMFAILAISLFGGKLYSCTNSLLITMTECISAGYKWEAYSPNYDNVINAMISLFILSSEEGWPIIMDQAIDGKDIGQAPSLNYNQYAAYYFVVFIMVSSFFFMNLFIAVVFEKFTEARNNQSSLAASILTKEQMLWIELQHLIVKSTPNIDFSSKPKNAFRGLMYNISKNVWFKISVILVIMLNMIQMALVYDGATKEYTSALDTLNLAFTCFFILEAFIKIIGIGFNNYFQSNSNKFDMFVVLTSILDLVLTNSLNSTISLLRMGPQLIRIIRVLRVSRLVRLFKSLNSLKNLIDVIGYSLPAIANVLSLLFLIFFIYAVVGVNLFGTVMTGNIIGPFTNFNNFGNAMILLLRCSTGEDWFNIMYDCNKAQDMAVCAVFFISFITITTFIMLNLFIMVIIQNYEEHEGNPESVLRIFTKEVRKIKMFWSIYAKKSDGIRVHYNELVPLMQELEELGITKDMETDQVLRILRFTELHPDNSGYVYYNDFLYAILKKKYIKRANTTYYRKLVANEEAKTKKEINKIIAKERKKIEKESCIQLVASGNFFLRTMYLRSIFKNWKGYAIKRIEKRGNCKRSLSITPAYSECIDPGMNSYKSEIDQDKESLISE</sequence>
<keyword evidence="17" id="KW-1185">Reference proteome</keyword>
<feature type="domain" description="Ion transport" evidence="15">
    <location>
        <begin position="287"/>
        <end position="522"/>
    </location>
</feature>
<dbReference type="Gene3D" id="1.10.287.70">
    <property type="match status" value="3"/>
</dbReference>
<keyword evidence="13" id="KW-0407">Ion channel</keyword>
<organism evidence="16 17">
    <name type="scientific">Stentor coeruleus</name>
    <dbReference type="NCBI Taxonomy" id="5963"/>
    <lineage>
        <taxon>Eukaryota</taxon>
        <taxon>Sar</taxon>
        <taxon>Alveolata</taxon>
        <taxon>Ciliophora</taxon>
        <taxon>Postciliodesmatophora</taxon>
        <taxon>Heterotrichea</taxon>
        <taxon>Heterotrichida</taxon>
        <taxon>Stentoridae</taxon>
        <taxon>Stentor</taxon>
    </lineage>
</organism>
<evidence type="ECO:0000256" key="11">
    <source>
        <dbReference type="ARBA" id="ARBA00023136"/>
    </source>
</evidence>
<keyword evidence="9 14" id="KW-1133">Transmembrane helix</keyword>
<evidence type="ECO:0000256" key="13">
    <source>
        <dbReference type="ARBA" id="ARBA00023303"/>
    </source>
</evidence>
<dbReference type="InterPro" id="IPR005821">
    <property type="entry name" value="Ion_trans_dom"/>
</dbReference>
<feature type="transmembrane region" description="Helical" evidence="14">
    <location>
        <begin position="829"/>
        <end position="853"/>
    </location>
</feature>
<feature type="transmembrane region" description="Helical" evidence="14">
    <location>
        <begin position="950"/>
        <end position="973"/>
    </location>
</feature>
<gene>
    <name evidence="16" type="ORF">SteCoe_30075</name>
</gene>
<keyword evidence="3" id="KW-0109">Calcium transport</keyword>
<feature type="transmembrane region" description="Helical" evidence="14">
    <location>
        <begin position="1039"/>
        <end position="1064"/>
    </location>
</feature>
<evidence type="ECO:0000256" key="8">
    <source>
        <dbReference type="ARBA" id="ARBA00022882"/>
    </source>
</evidence>
<feature type="transmembrane region" description="Helical" evidence="14">
    <location>
        <begin position="913"/>
        <end position="934"/>
    </location>
</feature>
<keyword evidence="4" id="KW-0107">Calcium channel</keyword>
<dbReference type="Gene3D" id="1.20.120.350">
    <property type="entry name" value="Voltage-gated potassium channels. Chain C"/>
    <property type="match status" value="3"/>
</dbReference>